<feature type="compositionally biased region" description="Acidic residues" evidence="1">
    <location>
        <begin position="521"/>
        <end position="544"/>
    </location>
</feature>
<keyword evidence="2" id="KW-1133">Transmembrane helix</keyword>
<organism evidence="3 4">
    <name type="scientific">Pristionchus pacificus</name>
    <name type="common">Parasitic nematode worm</name>
    <dbReference type="NCBI Taxonomy" id="54126"/>
    <lineage>
        <taxon>Eukaryota</taxon>
        <taxon>Metazoa</taxon>
        <taxon>Ecdysozoa</taxon>
        <taxon>Nematoda</taxon>
        <taxon>Chromadorea</taxon>
        <taxon>Rhabditida</taxon>
        <taxon>Rhabditina</taxon>
        <taxon>Diplogasteromorpha</taxon>
        <taxon>Diplogasteroidea</taxon>
        <taxon>Neodiplogasteridae</taxon>
        <taxon>Pristionchus</taxon>
    </lineage>
</organism>
<dbReference type="EnsemblMetazoa" id="PPA16022.1">
    <property type="protein sequence ID" value="PPA16022.1"/>
    <property type="gene ID" value="WBGene00105576"/>
</dbReference>
<dbReference type="PANTHER" id="PTHR10632:SF2">
    <property type="entry name" value="SULFIDE:QUINONE OXIDOREDUCTASE, MITOCHONDRIAL"/>
    <property type="match status" value="1"/>
</dbReference>
<evidence type="ECO:0000313" key="3">
    <source>
        <dbReference type="EnsemblMetazoa" id="PPA16022.1"/>
    </source>
</evidence>
<dbReference type="GO" id="GO:0000184">
    <property type="term" value="P:nuclear-transcribed mRNA catabolic process, nonsense-mediated decay"/>
    <property type="evidence" value="ECO:0007669"/>
    <property type="project" value="InterPro"/>
</dbReference>
<dbReference type="GO" id="GO:0071949">
    <property type="term" value="F:FAD binding"/>
    <property type="evidence" value="ECO:0000318"/>
    <property type="project" value="GO_Central"/>
</dbReference>
<dbReference type="InterPro" id="IPR015904">
    <property type="entry name" value="Sulphide_quinone_reductase"/>
</dbReference>
<feature type="transmembrane region" description="Helical" evidence="2">
    <location>
        <begin position="767"/>
        <end position="788"/>
    </location>
</feature>
<dbReference type="SUPFAM" id="SSF51905">
    <property type="entry name" value="FAD/NAD(P)-binding domain"/>
    <property type="match status" value="2"/>
</dbReference>
<proteinExistence type="predicted"/>
<dbReference type="FunFam" id="3.50.50.100:FF:000028">
    <property type="entry name" value="Pyridine nucleotide-disulfide oxidoreductase"/>
    <property type="match status" value="1"/>
</dbReference>
<keyword evidence="4" id="KW-1185">Reference proteome</keyword>
<name>A0A2A6CCN2_PRIPA</name>
<evidence type="ECO:0000256" key="1">
    <source>
        <dbReference type="SAM" id="MobiDB-lite"/>
    </source>
</evidence>
<dbReference type="GO" id="GO:0070221">
    <property type="term" value="P:sulfide oxidation, using sulfide:quinone oxidoreductase"/>
    <property type="evidence" value="ECO:0000318"/>
    <property type="project" value="GO_Central"/>
</dbReference>
<dbReference type="InterPro" id="IPR023753">
    <property type="entry name" value="FAD/NAD-binding_dom"/>
</dbReference>
<feature type="transmembrane region" description="Helical" evidence="2">
    <location>
        <begin position="808"/>
        <end position="836"/>
    </location>
</feature>
<reference evidence="3" key="2">
    <citation type="submission" date="2022-06" db="UniProtKB">
        <authorList>
            <consortium name="EnsemblMetazoa"/>
        </authorList>
    </citation>
    <scope>IDENTIFICATION</scope>
    <source>
        <strain evidence="3">PS312</strain>
    </source>
</reference>
<feature type="region of interest" description="Disordered" evidence="1">
    <location>
        <begin position="506"/>
        <end position="558"/>
    </location>
</feature>
<sequence length="1204" mass="136343">MMRFNMGGNNKPLAEWIQHMEKSGVSLCKNKGLVVITVIGKDTSSSTKISDLNDALGGSYLSSWGQRDLNCGSIDAFFSFDLEALFLVVNSYKDVSAFASVSSSSNKEFFEWVGQEESRMESQLAVAFSLSHLVLIMENACRIELTLLQLLQNVNKKRMELRDSMSEGTQLNNYNRFAVPRFIFALHRHLIRKDLGIGKRKEVLEKLEQSLEDQTFSVFKHYKLLSGGENGADEALGHIWGEGYIHLMEKSNEVTTQHILSKLFSAMDGETLEKEESDSNTNRLLHFLNSHIKKVRDGRKLVNEIPSHERFMSSATNLLNAMESLEMEDEESEFITKLAAMHMDNAREKYMPSGTNLVLSRGEHEERMNSVFESLDSIQVNPRDYTALKESFEAIWSSDLRSCEYRSLLGNSCRLAAHASIGDAVDREKWTLHSSSTTHISGCNCGRSQMLRNDPFTLKEANCDFYTQFACCGRAMETHQFKLVADEKGQRLEALEEEWPEARVVGQIGEREEIEEKRDEEFEEKEYEEDREGEEEEDDLEIEDTQNSQEDNSGDEKNYLEEEQLVVKSTKDAQLTKAIQEFDALVRLRSDEVPLLEGVPHLDAPDVRPLFPSWSLVCVGTSSLYSHTSGIRGQYGFIGDTHLLPLDVYLEVDGTEWNRDMNYVESVIKSSHLPARSKRMRKGPITERVKLFIGMEYECSAGHRQLGMGDFDDGIHLVENDLPLYQPCSYRKTPCTSYRIHQSKVGLVIIFFVFHGYIVVPMESFLVLPLIFILDYYFPILSLCHTLLFQTGRSTVVYKSVDKLLTMYVKLLLILHLIMYLGACRLLVVGGGSAGLGMASKMARKLPKGSITLIDSIQTHYYQPGLTLVGAGLMNLEQNRRKQKDLIPSGVNWIKDRVISFDPSNNTVRTKEGSKIEYDYMVICTGIEIRLDMIEGLAESIKDQTCPVSTIYLPEYAEKTYRLLSSVEILRSRGVRSSSSLHYFTTLPRIFGVENYANALMNVVKDRDINLHTRHSLKKIDGKNRIATFENLEDSSNVEMEFSFLHVGPPCSPIESLRSSPSLTDSNGWVDVNAVTLQSTRFSNIFSLGDCTNSPNAKTAAAISSQLKAVEKNLWDAMNGKPLLAQYDGYASCPLLVSRSKVILAEFSGSSPLESFPFDQSKPSRFSFLLKRYFMPWLYWNGLIKGLWNGPSTFRKLIAPFKKN</sequence>
<accession>A0A2A6CCN2</accession>
<keyword evidence="2" id="KW-0812">Transmembrane</keyword>
<dbReference type="PANTHER" id="PTHR10632">
    <property type="entry name" value="SULFIDE:QUINONE OXIDOREDUCTASE"/>
    <property type="match status" value="1"/>
</dbReference>
<dbReference type="Pfam" id="PF10220">
    <property type="entry name" value="Smg8_Smg9"/>
    <property type="match status" value="2"/>
</dbReference>
<keyword evidence="2" id="KW-0472">Membrane</keyword>
<dbReference type="InterPro" id="IPR036188">
    <property type="entry name" value="FAD/NAD-bd_sf"/>
</dbReference>
<reference evidence="4" key="1">
    <citation type="journal article" date="2008" name="Nat. Genet.">
        <title>The Pristionchus pacificus genome provides a unique perspective on nematode lifestyle and parasitism.</title>
        <authorList>
            <person name="Dieterich C."/>
            <person name="Clifton S.W."/>
            <person name="Schuster L.N."/>
            <person name="Chinwalla A."/>
            <person name="Delehaunty K."/>
            <person name="Dinkelacker I."/>
            <person name="Fulton L."/>
            <person name="Fulton R."/>
            <person name="Godfrey J."/>
            <person name="Minx P."/>
            <person name="Mitreva M."/>
            <person name="Roeseler W."/>
            <person name="Tian H."/>
            <person name="Witte H."/>
            <person name="Yang S.P."/>
            <person name="Wilson R.K."/>
            <person name="Sommer R.J."/>
        </authorList>
    </citation>
    <scope>NUCLEOTIDE SEQUENCE [LARGE SCALE GENOMIC DNA]</scope>
    <source>
        <strain evidence="4">PS312</strain>
    </source>
</reference>
<accession>A0A8R1YDC3</accession>
<gene>
    <name evidence="3" type="primary">WBGene00105576</name>
</gene>
<dbReference type="AlphaFoldDB" id="A0A2A6CCN2"/>
<dbReference type="InterPro" id="IPR019354">
    <property type="entry name" value="SMG8-like"/>
</dbReference>
<dbReference type="GO" id="GO:0070224">
    <property type="term" value="F:sulfide:quinone oxidoreductase activity"/>
    <property type="evidence" value="ECO:0000318"/>
    <property type="project" value="GO_Central"/>
</dbReference>
<dbReference type="GO" id="GO:0005739">
    <property type="term" value="C:mitochondrion"/>
    <property type="evidence" value="ECO:0000318"/>
    <property type="project" value="GO_Central"/>
</dbReference>
<dbReference type="Pfam" id="PF07992">
    <property type="entry name" value="Pyr_redox_2"/>
    <property type="match status" value="1"/>
</dbReference>
<feature type="compositionally biased region" description="Basic and acidic residues" evidence="1">
    <location>
        <begin position="509"/>
        <end position="520"/>
    </location>
</feature>
<dbReference type="Gene3D" id="3.50.50.100">
    <property type="match status" value="2"/>
</dbReference>
<protein>
    <submittedName>
        <fullName evidence="3">Pyridine nucleotide-disulfide oxidoreductase</fullName>
    </submittedName>
</protein>
<evidence type="ECO:0000313" key="4">
    <source>
        <dbReference type="Proteomes" id="UP000005239"/>
    </source>
</evidence>
<dbReference type="Proteomes" id="UP000005239">
    <property type="component" value="Unassembled WGS sequence"/>
</dbReference>
<evidence type="ECO:0000256" key="2">
    <source>
        <dbReference type="SAM" id="Phobius"/>
    </source>
</evidence>